<evidence type="ECO:0000256" key="1">
    <source>
        <dbReference type="ARBA" id="ARBA00023015"/>
    </source>
</evidence>
<evidence type="ECO:0008006" key="7">
    <source>
        <dbReference type="Google" id="ProtNLM"/>
    </source>
</evidence>
<dbReference type="InterPro" id="IPR035500">
    <property type="entry name" value="NHR-like_dom_sf"/>
</dbReference>
<organism evidence="5 6">
    <name type="scientific">Trichogramma brassicae</name>
    <dbReference type="NCBI Taxonomy" id="86971"/>
    <lineage>
        <taxon>Eukaryota</taxon>
        <taxon>Metazoa</taxon>
        <taxon>Ecdysozoa</taxon>
        <taxon>Arthropoda</taxon>
        <taxon>Hexapoda</taxon>
        <taxon>Insecta</taxon>
        <taxon>Pterygota</taxon>
        <taxon>Neoptera</taxon>
        <taxon>Endopterygota</taxon>
        <taxon>Hymenoptera</taxon>
        <taxon>Apocrita</taxon>
        <taxon>Proctotrupomorpha</taxon>
        <taxon>Chalcidoidea</taxon>
        <taxon>Trichogrammatidae</taxon>
        <taxon>Trichogramma</taxon>
    </lineage>
</organism>
<keyword evidence="2" id="KW-0804">Transcription</keyword>
<feature type="compositionally biased region" description="Low complexity" evidence="4">
    <location>
        <begin position="366"/>
        <end position="381"/>
    </location>
</feature>
<keyword evidence="1" id="KW-0805">Transcription regulation</keyword>
<feature type="region of interest" description="Disordered" evidence="4">
    <location>
        <begin position="338"/>
        <end position="389"/>
    </location>
</feature>
<evidence type="ECO:0000256" key="3">
    <source>
        <dbReference type="ARBA" id="ARBA00023170"/>
    </source>
</evidence>
<dbReference type="SUPFAM" id="SSF48508">
    <property type="entry name" value="Nuclear receptor ligand-binding domain"/>
    <property type="match status" value="1"/>
</dbReference>
<feature type="compositionally biased region" description="Basic and acidic residues" evidence="4">
    <location>
        <begin position="338"/>
        <end position="352"/>
    </location>
</feature>
<gene>
    <name evidence="5" type="ORF">TBRA_LOCUS5750</name>
</gene>
<accession>A0A6H5IB03</accession>
<proteinExistence type="predicted"/>
<dbReference type="EMBL" id="CADCXV010000727">
    <property type="protein sequence ID" value="CAB0033852.1"/>
    <property type="molecule type" value="Genomic_DNA"/>
</dbReference>
<name>A0A6H5IB03_9HYME</name>
<dbReference type="OrthoDB" id="5799427at2759"/>
<evidence type="ECO:0000313" key="5">
    <source>
        <dbReference type="EMBL" id="CAB0033852.1"/>
    </source>
</evidence>
<keyword evidence="6" id="KW-1185">Reference proteome</keyword>
<sequence length="389" mass="43276">MVDRVQRLSLSREEFYVLKALILANSDAKLDEPQSLQRFRDSILMSLSDCVGAVRPGQALRASQHMFLVLPGLRQTDGIVRKFWSSVYRTGKLKANITNFSRDPLFDSCNCYIYAKYKCRAIILCCASSLNCCFSELSDVVAAAVAGATAGSDAVMLDEDDDNMTSFDIHLRPTKNVTLEATTWPEEDGEKVVEVPFGSLETDWSRLMLLLQELRQPDSTTEQRQTEEHLLRLMRLVIKAFQNLTIDRDQSQTTPDAFDNFTEIYAIETSTEEEEAVTATTTLYTNDSVQYDEPLQTSTLTFNKTTTTMTTITSGSSRRVSGFTRRLVSSWPLVLLNKEDSDHQRKPRHEDASTTGSSGISGGSGSSSSSSAANLQKSSSGKWSVLQEQ</sequence>
<protein>
    <recommendedName>
        <fullName evidence="7">NR LBD domain-containing protein</fullName>
    </recommendedName>
</protein>
<dbReference type="Gene3D" id="1.10.565.10">
    <property type="entry name" value="Retinoid X Receptor"/>
    <property type="match status" value="1"/>
</dbReference>
<evidence type="ECO:0000313" key="6">
    <source>
        <dbReference type="Proteomes" id="UP000479190"/>
    </source>
</evidence>
<reference evidence="5 6" key="1">
    <citation type="submission" date="2020-02" db="EMBL/GenBank/DDBJ databases">
        <authorList>
            <person name="Ferguson B K."/>
        </authorList>
    </citation>
    <scope>NUCLEOTIDE SEQUENCE [LARGE SCALE GENOMIC DNA]</scope>
</reference>
<dbReference type="AlphaFoldDB" id="A0A6H5IB03"/>
<evidence type="ECO:0000256" key="4">
    <source>
        <dbReference type="SAM" id="MobiDB-lite"/>
    </source>
</evidence>
<evidence type="ECO:0000256" key="2">
    <source>
        <dbReference type="ARBA" id="ARBA00023163"/>
    </source>
</evidence>
<dbReference type="Proteomes" id="UP000479190">
    <property type="component" value="Unassembled WGS sequence"/>
</dbReference>
<keyword evidence="3" id="KW-0675">Receptor</keyword>